<reference evidence="2" key="1">
    <citation type="submission" date="2023-10" db="EMBL/GenBank/DDBJ databases">
        <authorList>
            <person name="Chen Y."/>
            <person name="Shah S."/>
            <person name="Dougan E. K."/>
            <person name="Thang M."/>
            <person name="Chan C."/>
        </authorList>
    </citation>
    <scope>NUCLEOTIDE SEQUENCE [LARGE SCALE GENOMIC DNA]</scope>
</reference>
<feature type="non-terminal residue" evidence="2">
    <location>
        <position position="64"/>
    </location>
</feature>
<feature type="compositionally biased region" description="Polar residues" evidence="1">
    <location>
        <begin position="54"/>
        <end position="64"/>
    </location>
</feature>
<organism evidence="2 3">
    <name type="scientific">Prorocentrum cordatum</name>
    <dbReference type="NCBI Taxonomy" id="2364126"/>
    <lineage>
        <taxon>Eukaryota</taxon>
        <taxon>Sar</taxon>
        <taxon>Alveolata</taxon>
        <taxon>Dinophyceae</taxon>
        <taxon>Prorocentrales</taxon>
        <taxon>Prorocentraceae</taxon>
        <taxon>Prorocentrum</taxon>
    </lineage>
</organism>
<dbReference type="Proteomes" id="UP001189429">
    <property type="component" value="Unassembled WGS sequence"/>
</dbReference>
<keyword evidence="3" id="KW-1185">Reference proteome</keyword>
<dbReference type="EMBL" id="CAUYUJ010003532">
    <property type="protein sequence ID" value="CAK0805692.1"/>
    <property type="molecule type" value="Genomic_DNA"/>
</dbReference>
<name>A0ABN9QLD0_9DINO</name>
<sequence>RVPAAVAGPVRRNCLVQVVLGGRGLRVDLRPDGRHQGQRRPAGVPASTPAPSLRGSSNDPQRSC</sequence>
<feature type="region of interest" description="Disordered" evidence="1">
    <location>
        <begin position="27"/>
        <end position="64"/>
    </location>
</feature>
<evidence type="ECO:0000256" key="1">
    <source>
        <dbReference type="SAM" id="MobiDB-lite"/>
    </source>
</evidence>
<gene>
    <name evidence="2" type="ORF">PCOR1329_LOCUS12148</name>
</gene>
<feature type="non-terminal residue" evidence="2">
    <location>
        <position position="1"/>
    </location>
</feature>
<evidence type="ECO:0000313" key="3">
    <source>
        <dbReference type="Proteomes" id="UP001189429"/>
    </source>
</evidence>
<evidence type="ECO:0000313" key="2">
    <source>
        <dbReference type="EMBL" id="CAK0805692.1"/>
    </source>
</evidence>
<protein>
    <submittedName>
        <fullName evidence="2">Uncharacterized protein</fullName>
    </submittedName>
</protein>
<proteinExistence type="predicted"/>
<accession>A0ABN9QLD0</accession>
<comment type="caution">
    <text evidence="2">The sequence shown here is derived from an EMBL/GenBank/DDBJ whole genome shotgun (WGS) entry which is preliminary data.</text>
</comment>